<gene>
    <name evidence="5" type="primary">rplX</name>
    <name evidence="7" type="ORF">B7R76_05495</name>
</gene>
<dbReference type="OMA" id="HISNLML"/>
<dbReference type="GO" id="GO:1990904">
    <property type="term" value="C:ribonucleoprotein complex"/>
    <property type="evidence" value="ECO:0007669"/>
    <property type="project" value="UniProtKB-KW"/>
</dbReference>
<dbReference type="InterPro" id="IPR014722">
    <property type="entry name" value="Rib_uL2_dom2"/>
</dbReference>
<name>A0A2J8B0K0_9FIRM</name>
<dbReference type="GO" id="GO:0006412">
    <property type="term" value="P:translation"/>
    <property type="evidence" value="ECO:0007669"/>
    <property type="project" value="UniProtKB-UniRule"/>
</dbReference>
<dbReference type="InterPro" id="IPR008991">
    <property type="entry name" value="Translation_prot_SH3-like_sf"/>
</dbReference>
<evidence type="ECO:0000256" key="4">
    <source>
        <dbReference type="ARBA" id="ARBA00035206"/>
    </source>
</evidence>
<keyword evidence="3 5" id="KW-0687">Ribonucleoprotein</keyword>
<dbReference type="PANTHER" id="PTHR12903">
    <property type="entry name" value="MITOCHONDRIAL RIBOSOMAL PROTEIN L24"/>
    <property type="match status" value="1"/>
</dbReference>
<reference evidence="8" key="1">
    <citation type="submission" date="2017-04" db="EMBL/GenBank/DDBJ databases">
        <authorList>
            <person name="Bumgarner R.E."/>
            <person name="Fredricks D.N."/>
            <person name="Srinivasan S."/>
        </authorList>
    </citation>
    <scope>NUCLEOTIDE SEQUENCE [LARGE SCALE GENOMIC DNA]</scope>
    <source>
        <strain evidence="8">KA00405</strain>
    </source>
</reference>
<dbReference type="InterPro" id="IPR003256">
    <property type="entry name" value="Ribosomal_uL24"/>
</dbReference>
<keyword evidence="2 5" id="KW-0689">Ribosomal protein</keyword>
<dbReference type="GO" id="GO:0005840">
    <property type="term" value="C:ribosome"/>
    <property type="evidence" value="ECO:0007669"/>
    <property type="project" value="UniProtKB-KW"/>
</dbReference>
<dbReference type="GO" id="GO:0019843">
    <property type="term" value="F:rRNA binding"/>
    <property type="evidence" value="ECO:0007669"/>
    <property type="project" value="UniProtKB-UniRule"/>
</dbReference>
<comment type="subunit">
    <text evidence="5">Part of the 50S ribosomal subunit.</text>
</comment>
<sequence length="113" mass="12591">MAKVHVKKDDFVYVLSGKDRSKTGKVLSVDAKTNRITVEGINMVTKHRKPSARMQQGGIEHREGTIDASNVMLVCDKCKKPTKVKTVVTENGIVRVCKACGEHVEYGTDEFKR</sequence>
<dbReference type="HAMAP" id="MF_01326_B">
    <property type="entry name" value="Ribosomal_uL24_B"/>
    <property type="match status" value="1"/>
</dbReference>
<evidence type="ECO:0000313" key="8">
    <source>
        <dbReference type="Proteomes" id="UP000236394"/>
    </source>
</evidence>
<dbReference type="AlphaFoldDB" id="A0A2J8B0K0"/>
<comment type="function">
    <text evidence="5">One of the proteins that surrounds the polypeptide exit tunnel on the outside of the subunit.</text>
</comment>
<dbReference type="Gene3D" id="2.30.30.30">
    <property type="match status" value="1"/>
</dbReference>
<comment type="caution">
    <text evidence="7">The sequence shown here is derived from an EMBL/GenBank/DDBJ whole genome shotgun (WGS) entry which is preliminary data.</text>
</comment>
<proteinExistence type="inferred from homology"/>
<keyword evidence="5" id="KW-0699">rRNA-binding</keyword>
<comment type="similarity">
    <text evidence="1 5">Belongs to the universal ribosomal protein uL24 family.</text>
</comment>
<dbReference type="SUPFAM" id="SSF50104">
    <property type="entry name" value="Translation proteins SH3-like domain"/>
    <property type="match status" value="1"/>
</dbReference>
<feature type="domain" description="KOW" evidence="6">
    <location>
        <begin position="5"/>
        <end position="32"/>
    </location>
</feature>
<organism evidence="7 8">
    <name type="scientific">Mageeibacillus indolicus</name>
    <dbReference type="NCBI Taxonomy" id="884684"/>
    <lineage>
        <taxon>Bacteria</taxon>
        <taxon>Bacillati</taxon>
        <taxon>Bacillota</taxon>
        <taxon>Clostridia</taxon>
        <taxon>Eubacteriales</taxon>
        <taxon>Oscillospiraceae</taxon>
        <taxon>Mageeibacillus</taxon>
    </lineage>
</organism>
<dbReference type="NCBIfam" id="TIGR01079">
    <property type="entry name" value="rplX_bact"/>
    <property type="match status" value="1"/>
</dbReference>
<accession>A0A2J8B0K0</accession>
<dbReference type="GO" id="GO:0003735">
    <property type="term" value="F:structural constituent of ribosome"/>
    <property type="evidence" value="ECO:0007669"/>
    <property type="project" value="InterPro"/>
</dbReference>
<dbReference type="SMART" id="SM00739">
    <property type="entry name" value="KOW"/>
    <property type="match status" value="1"/>
</dbReference>
<keyword evidence="5" id="KW-0694">RNA-binding</keyword>
<dbReference type="InterPro" id="IPR057264">
    <property type="entry name" value="Ribosomal_uL24_C"/>
</dbReference>
<dbReference type="Proteomes" id="UP000236394">
    <property type="component" value="Unassembled WGS sequence"/>
</dbReference>
<dbReference type="InterPro" id="IPR041988">
    <property type="entry name" value="Ribosomal_uL24_KOW"/>
</dbReference>
<dbReference type="Pfam" id="PF17136">
    <property type="entry name" value="ribosomal_L24"/>
    <property type="match status" value="1"/>
</dbReference>
<evidence type="ECO:0000256" key="2">
    <source>
        <dbReference type="ARBA" id="ARBA00022980"/>
    </source>
</evidence>
<evidence type="ECO:0000259" key="6">
    <source>
        <dbReference type="SMART" id="SM00739"/>
    </source>
</evidence>
<evidence type="ECO:0000313" key="7">
    <source>
        <dbReference type="EMBL" id="PNH18299.1"/>
    </source>
</evidence>
<comment type="function">
    <text evidence="5">One of two assembly initiator proteins, it binds directly to the 5'-end of the 23S rRNA, where it nucleates assembly of the 50S subunit.</text>
</comment>
<protein>
    <recommendedName>
        <fullName evidence="4 5">Large ribosomal subunit protein uL24</fullName>
    </recommendedName>
</protein>
<dbReference type="EMBL" id="NBZD01000003">
    <property type="protein sequence ID" value="PNH18299.1"/>
    <property type="molecule type" value="Genomic_DNA"/>
</dbReference>
<evidence type="ECO:0000256" key="5">
    <source>
        <dbReference type="HAMAP-Rule" id="MF_01326"/>
    </source>
</evidence>
<dbReference type="RefSeq" id="WP_012992840.1">
    <property type="nucleotide sequence ID" value="NZ_NBZD01000003.1"/>
</dbReference>
<dbReference type="CDD" id="cd06089">
    <property type="entry name" value="KOW_RPL26"/>
    <property type="match status" value="1"/>
</dbReference>
<dbReference type="Pfam" id="PF00467">
    <property type="entry name" value="KOW"/>
    <property type="match status" value="1"/>
</dbReference>
<evidence type="ECO:0000256" key="1">
    <source>
        <dbReference type="ARBA" id="ARBA00010618"/>
    </source>
</evidence>
<dbReference type="InterPro" id="IPR005824">
    <property type="entry name" value="KOW"/>
</dbReference>
<evidence type="ECO:0000256" key="3">
    <source>
        <dbReference type="ARBA" id="ARBA00023274"/>
    </source>
</evidence>